<gene>
    <name evidence="1" type="ORF">X943_001320</name>
</gene>
<reference evidence="1" key="2">
    <citation type="submission" date="2021-05" db="EMBL/GenBank/DDBJ databases">
        <authorList>
            <person name="Pain A."/>
        </authorList>
    </citation>
    <scope>NUCLEOTIDE SEQUENCE</scope>
    <source>
        <strain evidence="1">1802A</strain>
    </source>
</reference>
<reference evidence="1" key="1">
    <citation type="journal article" date="2014" name="Nucleic Acids Res.">
        <title>The evolutionary dynamics of variant antigen genes in Babesia reveal a history of genomic innovation underlying host-parasite interaction.</title>
        <authorList>
            <person name="Jackson A.P."/>
            <person name="Otto T.D."/>
            <person name="Darby A."/>
            <person name="Ramaprasad A."/>
            <person name="Xia D."/>
            <person name="Echaide I.E."/>
            <person name="Farber M."/>
            <person name="Gahlot S."/>
            <person name="Gamble J."/>
            <person name="Gupta D."/>
            <person name="Gupta Y."/>
            <person name="Jackson L."/>
            <person name="Malandrin L."/>
            <person name="Malas T.B."/>
            <person name="Moussa E."/>
            <person name="Nair M."/>
            <person name="Reid A.J."/>
            <person name="Sanders M."/>
            <person name="Sharma J."/>
            <person name="Tracey A."/>
            <person name="Quail M.A."/>
            <person name="Weir W."/>
            <person name="Wastling J.M."/>
            <person name="Hall N."/>
            <person name="Willadsen P."/>
            <person name="Lingelbach K."/>
            <person name="Shiels B."/>
            <person name="Tait A."/>
            <person name="Berriman M."/>
            <person name="Allred D.R."/>
            <person name="Pain A."/>
        </authorList>
    </citation>
    <scope>NUCLEOTIDE SEQUENCE</scope>
    <source>
        <strain evidence="1">1802A</strain>
    </source>
</reference>
<comment type="caution">
    <text evidence="1">The sequence shown here is derived from an EMBL/GenBank/DDBJ whole genome shotgun (WGS) entry which is preliminary data.</text>
</comment>
<dbReference type="Proteomes" id="UP001195914">
    <property type="component" value="Unassembled WGS sequence"/>
</dbReference>
<evidence type="ECO:0000313" key="1">
    <source>
        <dbReference type="EMBL" id="KAK1935290.1"/>
    </source>
</evidence>
<dbReference type="EMBL" id="JAHBMH010000055">
    <property type="protein sequence ID" value="KAK1935290.1"/>
    <property type="molecule type" value="Genomic_DNA"/>
</dbReference>
<organism evidence="1 2">
    <name type="scientific">Babesia divergens</name>
    <dbReference type="NCBI Taxonomy" id="32595"/>
    <lineage>
        <taxon>Eukaryota</taxon>
        <taxon>Sar</taxon>
        <taxon>Alveolata</taxon>
        <taxon>Apicomplexa</taxon>
        <taxon>Aconoidasida</taxon>
        <taxon>Piroplasmida</taxon>
        <taxon>Babesiidae</taxon>
        <taxon>Babesia</taxon>
    </lineage>
</organism>
<keyword evidence="2" id="KW-1185">Reference proteome</keyword>
<accession>A0AAD9GBH2</accession>
<evidence type="ECO:0000313" key="2">
    <source>
        <dbReference type="Proteomes" id="UP001195914"/>
    </source>
</evidence>
<dbReference type="AlphaFoldDB" id="A0AAD9GBH2"/>
<name>A0AAD9GBH2_BABDI</name>
<sequence>MTDCNFQDPKNLKDILELLDKLYNASSLKDSVGQKLVQDVQKYFKDAEKFYGSRSGFLSDVFTKSSFIRITILDRSGTYDKYNDLTDRSHTGHEDCVKKISEALKKFLPRGYAALYYLYFMCSKTDFSGMHGGQWSNNNVKASGQKLYQWLTDNRLVTPELIERGFVDRELDTSNDGSTVASTISQIIKHDTPGPLQSALSHLLLACPWHDSLLGHACLFLSTFCDQVKDHGEKFQNYFSSSDFEELQRVCSTVKENLQPFTHASGLPLSAVCHSNSDLYSGLWNPEAIPLYVKWLKENLDSIIESLTLMSGECTKWDSENLQTAKTAGPFLYGFVFKGSWSDGTFKSQLPSKISSLTNSGPGSLQSLQKSLEKFSTGNPAATAGGVVTGLLGTGGLGAGAAYGLNLFGFKNLVTGLISGLLK</sequence>
<proteinExistence type="predicted"/>
<protein>
    <submittedName>
        <fullName evidence="1">Secreted antigen 1</fullName>
    </submittedName>
</protein>